<dbReference type="InterPro" id="IPR010327">
    <property type="entry name" value="FldB/FldC_alpha/beta"/>
</dbReference>
<evidence type="ECO:0000256" key="1">
    <source>
        <dbReference type="ARBA" id="ARBA00005806"/>
    </source>
</evidence>
<dbReference type="PANTHER" id="PTHR30548">
    <property type="entry name" value="2-HYDROXYGLUTARYL-COA DEHYDRATASE, D-COMPONENT-RELATED"/>
    <property type="match status" value="1"/>
</dbReference>
<evidence type="ECO:0000256" key="3">
    <source>
        <dbReference type="ARBA" id="ARBA00023004"/>
    </source>
</evidence>
<keyword evidence="3" id="KW-0408">Iron</keyword>
<protein>
    <submittedName>
        <fullName evidence="5">2-hydroxyacyl-CoA dehydratase</fullName>
    </submittedName>
</protein>
<evidence type="ECO:0000313" key="6">
    <source>
        <dbReference type="Proteomes" id="UP001597478"/>
    </source>
</evidence>
<reference evidence="6" key="1">
    <citation type="journal article" date="2019" name="Int. J. Syst. Evol. Microbiol.">
        <title>The Global Catalogue of Microorganisms (GCM) 10K type strain sequencing project: providing services to taxonomists for standard genome sequencing and annotation.</title>
        <authorList>
            <consortium name="The Broad Institute Genomics Platform"/>
            <consortium name="The Broad Institute Genome Sequencing Center for Infectious Disease"/>
            <person name="Wu L."/>
            <person name="Ma J."/>
        </authorList>
    </citation>
    <scope>NUCLEOTIDE SEQUENCE [LARGE SCALE GENOMIC DNA]</scope>
    <source>
        <strain evidence="6">IBRC-M 10906</strain>
    </source>
</reference>
<accession>A0ABW5W9V1</accession>
<name>A0ABW5W9V1_9PSEU</name>
<dbReference type="Gene3D" id="3.40.50.11890">
    <property type="match status" value="1"/>
</dbReference>
<comment type="caution">
    <text evidence="5">The sequence shown here is derived from an EMBL/GenBank/DDBJ whole genome shotgun (WGS) entry which is preliminary data.</text>
</comment>
<dbReference type="Pfam" id="PF06050">
    <property type="entry name" value="HGD-D"/>
    <property type="match status" value="1"/>
</dbReference>
<comment type="similarity">
    <text evidence="1">Belongs to the FldB/FldC dehydratase alpha/beta subunit family.</text>
</comment>
<dbReference type="PANTHER" id="PTHR30548:SF4">
    <property type="entry name" value="SUBUNIT OF OXYGEN-SENSITIVE 2-HYDROXYISOCAPROYL-COA DEHYDRATASE"/>
    <property type="match status" value="1"/>
</dbReference>
<gene>
    <name evidence="5" type="ORF">ACFS2C_14830</name>
</gene>
<sequence length="368" mass="39430">MSAVLSRLAGPIADPVVSDGSRPVIGYVGADVPVELLTAAGAHPVRLTGAPGSPSTAGDRYLGTGLDPVARSVLTRLLDGEYGHLDGLVVSRDCEASSRLFYAIRELKRIDPATPLPPVQLVDVLHLPHRTTTRYVDAKFAELRATLETWAGRQITDDDLAEAIEAHNRLRGLLRRLGELRRSSPALLTGTQALSVVAATTRRPVREACALVEELLADTSALSGKDGLRVFLTGSGHDEPGVYSALEEAGLVIVGEDHDWGDRLFDRDVTAPTMLALAERYQHNGPAAPRASIRQRARYTAEAARACTAEALVSYARVHDDAPPWDFPAQRELCGLPSVLLERQPYGGLTEDALAAVAGLRRPVGVAR</sequence>
<evidence type="ECO:0000313" key="5">
    <source>
        <dbReference type="EMBL" id="MFD2800667.1"/>
    </source>
</evidence>
<keyword evidence="2" id="KW-0479">Metal-binding</keyword>
<dbReference type="Proteomes" id="UP001597478">
    <property type="component" value="Unassembled WGS sequence"/>
</dbReference>
<dbReference type="RefSeq" id="WP_377392093.1">
    <property type="nucleotide sequence ID" value="NZ_JBHSAN010000028.1"/>
</dbReference>
<keyword evidence="6" id="KW-1185">Reference proteome</keyword>
<evidence type="ECO:0000256" key="4">
    <source>
        <dbReference type="ARBA" id="ARBA00023014"/>
    </source>
</evidence>
<dbReference type="EMBL" id="JBHUOF010000019">
    <property type="protein sequence ID" value="MFD2800667.1"/>
    <property type="molecule type" value="Genomic_DNA"/>
</dbReference>
<dbReference type="Gene3D" id="3.40.50.11900">
    <property type="match status" value="1"/>
</dbReference>
<proteinExistence type="inferred from homology"/>
<keyword evidence="4" id="KW-0411">Iron-sulfur</keyword>
<evidence type="ECO:0000256" key="2">
    <source>
        <dbReference type="ARBA" id="ARBA00022723"/>
    </source>
</evidence>
<dbReference type="Gene3D" id="1.20.1270.370">
    <property type="match status" value="1"/>
</dbReference>
<organism evidence="5 6">
    <name type="scientific">Prauserella oleivorans</name>
    <dbReference type="NCBI Taxonomy" id="1478153"/>
    <lineage>
        <taxon>Bacteria</taxon>
        <taxon>Bacillati</taxon>
        <taxon>Actinomycetota</taxon>
        <taxon>Actinomycetes</taxon>
        <taxon>Pseudonocardiales</taxon>
        <taxon>Pseudonocardiaceae</taxon>
        <taxon>Prauserella</taxon>
    </lineage>
</organism>